<evidence type="ECO:0000259" key="2">
    <source>
        <dbReference type="Pfam" id="PF17919"/>
    </source>
</evidence>
<dbReference type="InterPro" id="IPR043128">
    <property type="entry name" value="Rev_trsase/Diguanyl_cyclase"/>
</dbReference>
<dbReference type="Gene3D" id="1.10.340.70">
    <property type="match status" value="1"/>
</dbReference>
<keyword evidence="4" id="KW-0695">RNA-directed DNA polymerase</keyword>
<feature type="domain" description="Integrase zinc-binding" evidence="3">
    <location>
        <begin position="301"/>
        <end position="340"/>
    </location>
</feature>
<dbReference type="InterPro" id="IPR012337">
    <property type="entry name" value="RNaseH-like_sf"/>
</dbReference>
<keyword evidence="4" id="KW-0548">Nucleotidyltransferase</keyword>
<evidence type="ECO:0000313" key="4">
    <source>
        <dbReference type="EMBL" id="GEU89095.1"/>
    </source>
</evidence>
<feature type="domain" description="Reverse transcriptase/retrotransposon-derived protein RNase H-like" evidence="2">
    <location>
        <begin position="181"/>
        <end position="221"/>
    </location>
</feature>
<dbReference type="Pfam" id="PF17921">
    <property type="entry name" value="Integrase_H2C2"/>
    <property type="match status" value="1"/>
</dbReference>
<dbReference type="CDD" id="cd01647">
    <property type="entry name" value="RT_LTR"/>
    <property type="match status" value="1"/>
</dbReference>
<dbReference type="InterPro" id="IPR043502">
    <property type="entry name" value="DNA/RNA_pol_sf"/>
</dbReference>
<dbReference type="SUPFAM" id="SSF53098">
    <property type="entry name" value="Ribonuclease H-like"/>
    <property type="match status" value="1"/>
</dbReference>
<name>A0A6L2NWS9_TANCI</name>
<dbReference type="SUPFAM" id="SSF56672">
    <property type="entry name" value="DNA/RNA polymerases"/>
    <property type="match status" value="2"/>
</dbReference>
<dbReference type="Pfam" id="PF00078">
    <property type="entry name" value="RVT_1"/>
    <property type="match status" value="1"/>
</dbReference>
<dbReference type="Gene3D" id="2.40.70.10">
    <property type="entry name" value="Acid Proteases"/>
    <property type="match status" value="1"/>
</dbReference>
<keyword evidence="4" id="KW-0808">Transferase</keyword>
<dbReference type="Pfam" id="PF17919">
    <property type="entry name" value="RT_RNaseH_2"/>
    <property type="match status" value="1"/>
</dbReference>
<dbReference type="InterPro" id="IPR041588">
    <property type="entry name" value="Integrase_H2C2"/>
</dbReference>
<dbReference type="GO" id="GO:0003964">
    <property type="term" value="F:RNA-directed DNA polymerase activity"/>
    <property type="evidence" value="ECO:0007669"/>
    <property type="project" value="UniProtKB-KW"/>
</dbReference>
<comment type="caution">
    <text evidence="4">The sequence shown here is derived from an EMBL/GenBank/DDBJ whole genome shotgun (WGS) entry which is preliminary data.</text>
</comment>
<protein>
    <submittedName>
        <fullName evidence="4">Putative reverse transcriptase domain-containing protein</fullName>
    </submittedName>
</protein>
<evidence type="ECO:0000259" key="3">
    <source>
        <dbReference type="Pfam" id="PF17921"/>
    </source>
</evidence>
<dbReference type="AlphaFoldDB" id="A0A6L2NWS9"/>
<dbReference type="EMBL" id="BKCJ010009886">
    <property type="protein sequence ID" value="GEU89095.1"/>
    <property type="molecule type" value="Genomic_DNA"/>
</dbReference>
<dbReference type="InterPro" id="IPR036397">
    <property type="entry name" value="RNaseH_sf"/>
</dbReference>
<accession>A0A6L2NWS9</accession>
<dbReference type="Gene3D" id="3.10.10.10">
    <property type="entry name" value="HIV Type 1 Reverse Transcriptase, subunit A, domain 1"/>
    <property type="match status" value="3"/>
</dbReference>
<dbReference type="Gene3D" id="3.30.420.10">
    <property type="entry name" value="Ribonuclease H-like superfamily/Ribonuclease H"/>
    <property type="match status" value="1"/>
</dbReference>
<dbReference type="InterPro" id="IPR021109">
    <property type="entry name" value="Peptidase_aspartic_dom_sf"/>
</dbReference>
<dbReference type="PANTHER" id="PTHR24559">
    <property type="entry name" value="TRANSPOSON TY3-I GAG-POL POLYPROTEIN"/>
    <property type="match status" value="1"/>
</dbReference>
<dbReference type="InterPro" id="IPR000477">
    <property type="entry name" value="RT_dom"/>
</dbReference>
<dbReference type="CDD" id="cd00303">
    <property type="entry name" value="retropepsin_like"/>
    <property type="match status" value="1"/>
</dbReference>
<dbReference type="GO" id="GO:0003676">
    <property type="term" value="F:nucleic acid binding"/>
    <property type="evidence" value="ECO:0007669"/>
    <property type="project" value="InterPro"/>
</dbReference>
<proteinExistence type="predicted"/>
<dbReference type="Gene3D" id="3.30.70.270">
    <property type="match status" value="2"/>
</dbReference>
<organism evidence="4">
    <name type="scientific">Tanacetum cinerariifolium</name>
    <name type="common">Dalmatian daisy</name>
    <name type="synonym">Chrysanthemum cinerariifolium</name>
    <dbReference type="NCBI Taxonomy" id="118510"/>
    <lineage>
        <taxon>Eukaryota</taxon>
        <taxon>Viridiplantae</taxon>
        <taxon>Streptophyta</taxon>
        <taxon>Embryophyta</taxon>
        <taxon>Tracheophyta</taxon>
        <taxon>Spermatophyta</taxon>
        <taxon>Magnoliopsida</taxon>
        <taxon>eudicotyledons</taxon>
        <taxon>Gunneridae</taxon>
        <taxon>Pentapetalae</taxon>
        <taxon>asterids</taxon>
        <taxon>campanulids</taxon>
        <taxon>Asterales</taxon>
        <taxon>Asteraceae</taxon>
        <taxon>Asteroideae</taxon>
        <taxon>Anthemideae</taxon>
        <taxon>Anthemidinae</taxon>
        <taxon>Tanacetum</taxon>
    </lineage>
</organism>
<sequence length="1103" mass="127456">MQELSNQLKELKEKGFIRPSSSTWGAPMLFIKKKDGLFRMCIDYRELNKLTIKNRYPLPRINDVFDQLQGSRTRYGHSEFTVMPFGLTNAPAVFMDLMNRVCRPYLDKFAIVFIEDVLIYSKSKEEHEVHLKLILKLLEKEKLLRKFLKCEFWLQEAIYRNFLKDRKALTLLTQKNQKFEWRDEQENAFQTLKDMLCDAPILALLEGTYDFVVYCDSSNQANVVADALSRKERLKPRQARAMSMTIHSSIKARILEAQSEASKVINTLVEKLRGFRKQLERKEDNELYFVERIRVLAYGNLITLIMNEAYTTKYYVHPGADKMSYDLRDLYWWPGMKKDIFMYRTQLNLGHCRSTDKPAHFLAIRENKMEIFARHQQDHSKARTDGQSERTMKTLEDMHTAGTIDFEGNWDTHLLLVEFPYNNSYYPSIKCAPFEALYGRRHSWHIPRVKLEEMPGRCKFACTAKRSQDRKQTIFVEEPMEIIDREVKKLKKSQIPIVKVRWNLRRGLKLTWEREDEMKHKRTPNIVEPKLHTIVEVAPVADNRTMEELLQAPTKGEAWERFKEMLRACPHHGFIELAQIDNFCNGLNDNDQDSLNAMAGGNLLSKTTREALQIIENKSKVRYSINKPNVSRMNTSSRENASKTDDRIDKFADQISTLIDIFAKKVITSALVKAVEESCVTCGVPYAHYNCDATNSNQPSVCVATGTYNQVVPQNRAGNYMAPPGFAPIVERETKETTDKEKTNFQGSTAHIQPPVTQILEPDVSKTLPKPNMPYPSRVNDQKLHKKATNQMEKFFQDLHFDISFTDALLLMLKFASTIKSLLTNKDKLFELAKIPLNKNFSAMPLKKLLEKLGDPGKFLIPCDFPRMDVCHALADLGTSINLMPLSIWKKLSLPELTATRMTLELVDRSITRPKGVTKDVFVKVGKFHFLTNFVVVDFKADPRQREVTKAKSSIKEPSELELKDLPSHLEYAYLEGVDKLPVIIEKDLEDNEKEALLKVLKSYKRAIAWKITNIKGIDPRFCTHKILMEEDFKPAVQSQRWVNPKIHDVIKKEVIKLLNARMIYPISDSPWVSPIHCVLKKGGITVVENENNELIPTRLVTG</sequence>
<dbReference type="InterPro" id="IPR053134">
    <property type="entry name" value="RNA-dir_DNA_polymerase"/>
</dbReference>
<feature type="domain" description="Reverse transcriptase" evidence="1">
    <location>
        <begin position="67"/>
        <end position="154"/>
    </location>
</feature>
<reference evidence="4" key="1">
    <citation type="journal article" date="2019" name="Sci. Rep.">
        <title>Draft genome of Tanacetum cinerariifolium, the natural source of mosquito coil.</title>
        <authorList>
            <person name="Yamashiro T."/>
            <person name="Shiraishi A."/>
            <person name="Satake H."/>
            <person name="Nakayama K."/>
        </authorList>
    </citation>
    <scope>NUCLEOTIDE SEQUENCE</scope>
</reference>
<gene>
    <name evidence="4" type="ORF">Tci_061073</name>
</gene>
<dbReference type="PANTHER" id="PTHR24559:SF427">
    <property type="entry name" value="RNA-DIRECTED DNA POLYMERASE"/>
    <property type="match status" value="1"/>
</dbReference>
<evidence type="ECO:0000259" key="1">
    <source>
        <dbReference type="Pfam" id="PF00078"/>
    </source>
</evidence>
<dbReference type="InterPro" id="IPR041577">
    <property type="entry name" value="RT_RNaseH_2"/>
</dbReference>